<dbReference type="PROSITE" id="PS51318">
    <property type="entry name" value="TAT"/>
    <property type="match status" value="1"/>
</dbReference>
<evidence type="ECO:0000256" key="1">
    <source>
        <dbReference type="SAM" id="SignalP"/>
    </source>
</evidence>
<feature type="chain" id="PRO_5002597316" description="YHS domain-containing protein" evidence="1">
    <location>
        <begin position="35"/>
        <end position="162"/>
    </location>
</feature>
<dbReference type="PATRIC" id="fig|1489064.4.peg.1502"/>
<evidence type="ECO:0000313" key="4">
    <source>
        <dbReference type="Proteomes" id="UP000035444"/>
    </source>
</evidence>
<feature type="domain" description="YHS" evidence="2">
    <location>
        <begin position="56"/>
        <end position="101"/>
    </location>
</feature>
<comment type="caution">
    <text evidence="3">The sequence shown here is derived from an EMBL/GenBank/DDBJ whole genome shotgun (WGS) entry which is preliminary data.</text>
</comment>
<dbReference type="Pfam" id="PF04945">
    <property type="entry name" value="YHS"/>
    <property type="match status" value="1"/>
</dbReference>
<evidence type="ECO:0000313" key="3">
    <source>
        <dbReference type="EMBL" id="KLN62458.1"/>
    </source>
</evidence>
<dbReference type="RefSeq" id="WP_047762580.1">
    <property type="nucleotide sequence ID" value="NZ_LAQL01000002.1"/>
</dbReference>
<dbReference type="AlphaFoldDB" id="A0A0H2MJ96"/>
<sequence>MPRSHDINRRHFLKITGSGLAAAALISVPTTSYAAQDPVYTSFLSSVAINGYDPVAYFKAGTPVEGSKDHKAEWMGATWYFANKENLNAFIATPKAYAPQYGGYCAWAVAQGDIASTDPNAWKIVDNKLYLNYSADIQNRWERDISGNIKKGDRNWPKVLND</sequence>
<dbReference type="STRING" id="1489064.WH96_02865"/>
<dbReference type="InterPro" id="IPR006311">
    <property type="entry name" value="TAT_signal"/>
</dbReference>
<dbReference type="NCBIfam" id="NF041384">
    <property type="entry name" value="YHS_seleno_dom"/>
    <property type="match status" value="1"/>
</dbReference>
<dbReference type="Proteomes" id="UP000035444">
    <property type="component" value="Unassembled WGS sequence"/>
</dbReference>
<reference evidence="3 4" key="1">
    <citation type="submission" date="2015-03" db="EMBL/GenBank/DDBJ databases">
        <title>Genome Sequence of Kiloniella spongiae MEBiC09566, isolated from a marine sponge.</title>
        <authorList>
            <person name="Shao Z."/>
            <person name="Wang L."/>
            <person name="Li X."/>
        </authorList>
    </citation>
    <scope>NUCLEOTIDE SEQUENCE [LARGE SCALE GENOMIC DNA]</scope>
    <source>
        <strain evidence="3 4">MEBiC09566</strain>
    </source>
</reference>
<proteinExistence type="predicted"/>
<protein>
    <recommendedName>
        <fullName evidence="2">YHS domain-containing protein</fullName>
    </recommendedName>
</protein>
<keyword evidence="4" id="KW-1185">Reference proteome</keyword>
<feature type="signal peptide" evidence="1">
    <location>
        <begin position="1"/>
        <end position="34"/>
    </location>
</feature>
<gene>
    <name evidence="3" type="ORF">WH96_02865</name>
</gene>
<dbReference type="EMBL" id="LAQL01000002">
    <property type="protein sequence ID" value="KLN62458.1"/>
    <property type="molecule type" value="Genomic_DNA"/>
</dbReference>
<dbReference type="InterPro" id="IPR007029">
    <property type="entry name" value="YHS_dom"/>
</dbReference>
<accession>A0A0H2MJ96</accession>
<evidence type="ECO:0000259" key="2">
    <source>
        <dbReference type="Pfam" id="PF04945"/>
    </source>
</evidence>
<organism evidence="3 4">
    <name type="scientific">Kiloniella spongiae</name>
    <dbReference type="NCBI Taxonomy" id="1489064"/>
    <lineage>
        <taxon>Bacteria</taxon>
        <taxon>Pseudomonadati</taxon>
        <taxon>Pseudomonadota</taxon>
        <taxon>Alphaproteobacteria</taxon>
        <taxon>Rhodospirillales</taxon>
        <taxon>Kiloniellaceae</taxon>
        <taxon>Kiloniella</taxon>
    </lineage>
</organism>
<name>A0A0H2MJ96_9PROT</name>
<keyword evidence="1" id="KW-0732">Signal</keyword>